<dbReference type="PANTHER" id="PTHR12606:SF141">
    <property type="entry name" value="GH15225P-RELATED"/>
    <property type="match status" value="1"/>
</dbReference>
<keyword evidence="4" id="KW-0788">Thiol protease</keyword>
<dbReference type="GO" id="GO:0016929">
    <property type="term" value="F:deSUMOylase activity"/>
    <property type="evidence" value="ECO:0007669"/>
    <property type="project" value="TreeGrafter"/>
</dbReference>
<keyword evidence="8" id="KW-1185">Reference proteome</keyword>
<dbReference type="Pfam" id="PF02902">
    <property type="entry name" value="Peptidase_C48"/>
    <property type="match status" value="1"/>
</dbReference>
<dbReference type="Proteomes" id="UP000541444">
    <property type="component" value="Unassembled WGS sequence"/>
</dbReference>
<comment type="similarity">
    <text evidence="1">Belongs to the peptidase C48 family.</text>
</comment>
<evidence type="ECO:0000256" key="3">
    <source>
        <dbReference type="ARBA" id="ARBA00022801"/>
    </source>
</evidence>
<gene>
    <name evidence="7" type="ORF">GIB67_034001</name>
</gene>
<feature type="domain" description="Ubiquitin-like protease family profile" evidence="6">
    <location>
        <begin position="435"/>
        <end position="661"/>
    </location>
</feature>
<organism evidence="7 8">
    <name type="scientific">Kingdonia uniflora</name>
    <dbReference type="NCBI Taxonomy" id="39325"/>
    <lineage>
        <taxon>Eukaryota</taxon>
        <taxon>Viridiplantae</taxon>
        <taxon>Streptophyta</taxon>
        <taxon>Embryophyta</taxon>
        <taxon>Tracheophyta</taxon>
        <taxon>Spermatophyta</taxon>
        <taxon>Magnoliopsida</taxon>
        <taxon>Ranunculales</taxon>
        <taxon>Circaeasteraceae</taxon>
        <taxon>Kingdonia</taxon>
    </lineage>
</organism>
<evidence type="ECO:0000256" key="2">
    <source>
        <dbReference type="ARBA" id="ARBA00022670"/>
    </source>
</evidence>
<accession>A0A7J7M636</accession>
<proteinExistence type="inferred from homology"/>
<evidence type="ECO:0000256" key="5">
    <source>
        <dbReference type="SAM" id="MobiDB-lite"/>
    </source>
</evidence>
<dbReference type="GO" id="GO:0016926">
    <property type="term" value="P:protein desumoylation"/>
    <property type="evidence" value="ECO:0007669"/>
    <property type="project" value="TreeGrafter"/>
</dbReference>
<dbReference type="PROSITE" id="PS50600">
    <property type="entry name" value="ULP_PROTEASE"/>
    <property type="match status" value="1"/>
</dbReference>
<dbReference type="InterPro" id="IPR003653">
    <property type="entry name" value="Peptidase_C48_C"/>
</dbReference>
<dbReference type="AlphaFoldDB" id="A0A7J7M636"/>
<comment type="caution">
    <text evidence="7">The sequence shown here is derived from an EMBL/GenBank/DDBJ whole genome shotgun (WGS) entry which is preliminary data.</text>
</comment>
<reference evidence="7 8" key="1">
    <citation type="journal article" date="2020" name="IScience">
        <title>Genome Sequencing of the Endangered Kingdonia uniflora (Circaeasteraceae, Ranunculales) Reveals Potential Mechanisms of Evolutionary Specialization.</title>
        <authorList>
            <person name="Sun Y."/>
            <person name="Deng T."/>
            <person name="Zhang A."/>
            <person name="Moore M.J."/>
            <person name="Landis J.B."/>
            <person name="Lin N."/>
            <person name="Zhang H."/>
            <person name="Zhang X."/>
            <person name="Huang J."/>
            <person name="Zhang X."/>
            <person name="Sun H."/>
            <person name="Wang H."/>
        </authorList>
    </citation>
    <scope>NUCLEOTIDE SEQUENCE [LARGE SCALE GENOMIC DNA]</scope>
    <source>
        <strain evidence="7">TB1705</strain>
        <tissue evidence="7">Leaf</tissue>
    </source>
</reference>
<sequence length="694" mass="80126">MKSNREVNEQFVEENQTHESGAKKGTSNANNYTSRCTGLGLHKIFAALPEEENGVLRNTCFTPLLLIDPITTMSTLVVEIFDRHLGDMKFQFGRTIIQMKPIHNEAIPQEEEYIWVEGKLKRREEDVYRLNLLKIILSFLLLNKGINIWMNLKFPRMEESIHLFPKLQGWRMTSFKRRQIVTFKKFFVNPKLLVIVMKPFETDMQQGLVQEAMSMAIGSSSSATEIRAVVVKWGTILYHFEILHSLGCTSSLLIRKLRNASEKEQVAPGEGLEVVKDFMVDDDVEVGREVNFKAISSEYGGDLLEWKKGDEKDNDDKKNVEEKVKSEEEQPQVAEEEDSDPPTVVVYYNGKKDVQHTNKTMVVAEVAKIDIVFFNQEEVVGEAYQVTYHFVNQTTVVSVEEQTLEVEKIEDEASQVTYLFFADQTTSVSVEEQTIEVAQTEVVISRQEEDIGEASQVIDVYIKTLIQYFNRQHRARPDKKRIVLADVFACQYMGRAFNVLTRNMSSPEGVKLKKKSIWEQITSLQWDGKVYNCIHRGDFKVVNSKLILIPWNINDNHRVFCVESIKARKICIYDSMVDAKIINARKKKLSPRHQLFEDQISTILPKMLIWRDFADRSSRPTGSKVKNYGLNSKWTTRFGKYPIRPNGYDCGVYMLDFMDNILRGIKFMDLIDGKECHYTITYDILRLGVEPEEI</sequence>
<name>A0A7J7M636_9MAGN</name>
<dbReference type="InterPro" id="IPR038765">
    <property type="entry name" value="Papain-like_cys_pep_sf"/>
</dbReference>
<evidence type="ECO:0000259" key="6">
    <source>
        <dbReference type="PROSITE" id="PS50600"/>
    </source>
</evidence>
<feature type="region of interest" description="Disordered" evidence="5">
    <location>
        <begin position="1"/>
        <end position="29"/>
    </location>
</feature>
<dbReference type="GO" id="GO:0006508">
    <property type="term" value="P:proteolysis"/>
    <property type="evidence" value="ECO:0007669"/>
    <property type="project" value="UniProtKB-KW"/>
</dbReference>
<evidence type="ECO:0000313" key="8">
    <source>
        <dbReference type="Proteomes" id="UP000541444"/>
    </source>
</evidence>
<dbReference type="EMBL" id="JACGCM010001747">
    <property type="protein sequence ID" value="KAF6150302.1"/>
    <property type="molecule type" value="Genomic_DNA"/>
</dbReference>
<evidence type="ECO:0000256" key="1">
    <source>
        <dbReference type="ARBA" id="ARBA00005234"/>
    </source>
</evidence>
<feature type="compositionally biased region" description="Basic and acidic residues" evidence="5">
    <location>
        <begin position="305"/>
        <end position="328"/>
    </location>
</feature>
<dbReference type="PANTHER" id="PTHR12606">
    <property type="entry name" value="SENTRIN/SUMO-SPECIFIC PROTEASE"/>
    <property type="match status" value="1"/>
</dbReference>
<dbReference type="GO" id="GO:0005634">
    <property type="term" value="C:nucleus"/>
    <property type="evidence" value="ECO:0007669"/>
    <property type="project" value="TreeGrafter"/>
</dbReference>
<feature type="region of interest" description="Disordered" evidence="5">
    <location>
        <begin position="305"/>
        <end position="342"/>
    </location>
</feature>
<dbReference type="SUPFAM" id="SSF54001">
    <property type="entry name" value="Cysteine proteinases"/>
    <property type="match status" value="1"/>
</dbReference>
<keyword evidence="3" id="KW-0378">Hydrolase</keyword>
<keyword evidence="2" id="KW-0645">Protease</keyword>
<dbReference type="Gene3D" id="3.40.395.10">
    <property type="entry name" value="Adenoviral Proteinase, Chain A"/>
    <property type="match status" value="1"/>
</dbReference>
<protein>
    <recommendedName>
        <fullName evidence="6">Ubiquitin-like protease family profile domain-containing protein</fullName>
    </recommendedName>
</protein>
<evidence type="ECO:0000313" key="7">
    <source>
        <dbReference type="EMBL" id="KAF6150302.1"/>
    </source>
</evidence>
<evidence type="ECO:0000256" key="4">
    <source>
        <dbReference type="ARBA" id="ARBA00022807"/>
    </source>
</evidence>